<evidence type="ECO:0000313" key="1">
    <source>
        <dbReference type="EMBL" id="MDP9974643.1"/>
    </source>
</evidence>
<dbReference type="GO" id="GO:0043565">
    <property type="term" value="F:sequence-specific DNA binding"/>
    <property type="evidence" value="ECO:0007669"/>
    <property type="project" value="InterPro"/>
</dbReference>
<dbReference type="SUPFAM" id="SSF46689">
    <property type="entry name" value="Homeodomain-like"/>
    <property type="match status" value="1"/>
</dbReference>
<protein>
    <submittedName>
        <fullName evidence="1">Transposase-like protein</fullName>
    </submittedName>
</protein>
<dbReference type="EMBL" id="JAUSRV010000019">
    <property type="protein sequence ID" value="MDP9974643.1"/>
    <property type="molecule type" value="Genomic_DNA"/>
</dbReference>
<evidence type="ECO:0000313" key="2">
    <source>
        <dbReference type="Proteomes" id="UP001224845"/>
    </source>
</evidence>
<dbReference type="AlphaFoldDB" id="A0AAW8ENL3"/>
<dbReference type="SUPFAM" id="SSF48295">
    <property type="entry name" value="TrpR-like"/>
    <property type="match status" value="1"/>
</dbReference>
<dbReference type="InterPro" id="IPR009057">
    <property type="entry name" value="Homeodomain-like_sf"/>
</dbReference>
<proteinExistence type="predicted"/>
<organism evidence="1 2">
    <name type="scientific">Variovorax paradoxus</name>
    <dbReference type="NCBI Taxonomy" id="34073"/>
    <lineage>
        <taxon>Bacteria</taxon>
        <taxon>Pseudomonadati</taxon>
        <taxon>Pseudomonadota</taxon>
        <taxon>Betaproteobacteria</taxon>
        <taxon>Burkholderiales</taxon>
        <taxon>Comamonadaceae</taxon>
        <taxon>Variovorax</taxon>
    </lineage>
</organism>
<dbReference type="InterPro" id="IPR010921">
    <property type="entry name" value="Trp_repressor/repl_initiator"/>
</dbReference>
<reference evidence="1" key="1">
    <citation type="submission" date="2023-07" db="EMBL/GenBank/DDBJ databases">
        <title>Sorghum-associated microbial communities from plants grown in Nebraska, USA.</title>
        <authorList>
            <person name="Schachtman D."/>
        </authorList>
    </citation>
    <scope>NUCLEOTIDE SEQUENCE</scope>
    <source>
        <strain evidence="1">DS3315</strain>
    </source>
</reference>
<accession>A0AAW8ENL3</accession>
<sequence>MYSYEDRVRAVKLYITLGKRVRATIRQRGYPTKNALKGWCREFEQRLDLPVGYAGRVPKYSQAQKEAAVEHYLTHDRCIAVTMRALGYPGRGTLTAWVREALPESSKAMVGRSAPPRYSEALKHAGVIELCSREESAQAVAEKLGVCGPTLYNWKTNYSVVRLPHS</sequence>
<dbReference type="Proteomes" id="UP001224845">
    <property type="component" value="Unassembled WGS sequence"/>
</dbReference>
<gene>
    <name evidence="1" type="ORF">J2W39_005913</name>
</gene>
<comment type="caution">
    <text evidence="1">The sequence shown here is derived from an EMBL/GenBank/DDBJ whole genome shotgun (WGS) entry which is preliminary data.</text>
</comment>
<name>A0AAW8ENL3_VARPD</name>